<reference evidence="3" key="3">
    <citation type="journal article" date="2019" name="Int. J. Syst. Evol. Microbiol.">
        <title>The Global Catalogue of Microorganisms (GCM) 10K type strain sequencing project: providing services to taxonomists for standard genome sequencing and annotation.</title>
        <authorList>
            <consortium name="The Broad Institute Genomics Platform"/>
            <consortium name="The Broad Institute Genome Sequencing Center for Infectious Disease"/>
            <person name="Wu L."/>
            <person name="Ma J."/>
        </authorList>
    </citation>
    <scope>NUCLEOTIDE SEQUENCE [LARGE SCALE GENOMIC DNA]</scope>
    <source>
        <strain evidence="3">CGMCC 1.8884</strain>
    </source>
</reference>
<dbReference type="EMBL" id="BMLZ01000011">
    <property type="protein sequence ID" value="GGP29498.1"/>
    <property type="molecule type" value="Genomic_DNA"/>
</dbReference>
<name>A0AAV4K901_9DEIO</name>
<reference evidence="1" key="4">
    <citation type="submission" date="2023-08" db="EMBL/GenBank/DDBJ databases">
        <authorList>
            <person name="Sun Q."/>
            <person name="Zhou Y."/>
        </authorList>
    </citation>
    <scope>NUCLEOTIDE SEQUENCE</scope>
    <source>
        <strain evidence="2">CGMCC 1.8884</strain>
        <strain evidence="1">CGMCC 1.8885</strain>
    </source>
</reference>
<accession>A0AAV4K901</accession>
<protein>
    <submittedName>
        <fullName evidence="1">Uncharacterized protein</fullName>
    </submittedName>
</protein>
<evidence type="ECO:0000313" key="4">
    <source>
        <dbReference type="Proteomes" id="UP000652720"/>
    </source>
</evidence>
<evidence type="ECO:0000313" key="1">
    <source>
        <dbReference type="EMBL" id="GGI82782.1"/>
    </source>
</evidence>
<keyword evidence="3" id="KW-1185">Reference proteome</keyword>
<organism evidence="1 4">
    <name type="scientific">Deinococcus wulumuqiensis</name>
    <dbReference type="NCBI Taxonomy" id="980427"/>
    <lineage>
        <taxon>Bacteria</taxon>
        <taxon>Thermotogati</taxon>
        <taxon>Deinococcota</taxon>
        <taxon>Deinococci</taxon>
        <taxon>Deinococcales</taxon>
        <taxon>Deinococcaceae</taxon>
        <taxon>Deinococcus</taxon>
    </lineage>
</organism>
<reference evidence="1" key="2">
    <citation type="journal article" date="2014" name="Int. J. Syst. Evol. Microbiol.">
        <title>Complete genome sequence of Corynebacterium casei LMG S-19264T (=DSM 44701T), isolated from a smear-ripened cheese.</title>
        <authorList>
            <consortium name="US DOE Joint Genome Institute (JGI-PGF)"/>
            <person name="Walter F."/>
            <person name="Albersmeier A."/>
            <person name="Kalinowski J."/>
            <person name="Ruckert C."/>
        </authorList>
    </citation>
    <scope>NUCLEOTIDE SEQUENCE</scope>
    <source>
        <strain evidence="1">CGMCC 1.8885</strain>
    </source>
</reference>
<dbReference type="Proteomes" id="UP000652720">
    <property type="component" value="Unassembled WGS sequence"/>
</dbReference>
<proteinExistence type="predicted"/>
<evidence type="ECO:0000313" key="3">
    <source>
        <dbReference type="Proteomes" id="UP000630135"/>
    </source>
</evidence>
<dbReference type="EMBL" id="BMMA01000013">
    <property type="protein sequence ID" value="GGI82782.1"/>
    <property type="molecule type" value="Genomic_DNA"/>
</dbReference>
<gene>
    <name evidence="2" type="ORF">GCM10008021_11490</name>
    <name evidence="1" type="ORF">GCM10010914_16310</name>
</gene>
<dbReference type="AlphaFoldDB" id="A0AAV4K901"/>
<reference evidence="2" key="1">
    <citation type="journal article" date="2014" name="Int. J. Syst. Evol. Microbiol.">
        <title>Complete genome of a new Firmicutes species belonging to the dominant human colonic microbiota ('Ruminococcus bicirculans') reveals two chromosomes and a selective capacity to utilize plant glucans.</title>
        <authorList>
            <consortium name="NISC Comparative Sequencing Program"/>
            <person name="Wegmann U."/>
            <person name="Louis P."/>
            <person name="Goesmann A."/>
            <person name="Henrissat B."/>
            <person name="Duncan S.H."/>
            <person name="Flint H.J."/>
        </authorList>
    </citation>
    <scope>NUCLEOTIDE SEQUENCE</scope>
    <source>
        <strain evidence="2">CGMCC 1.8884</strain>
    </source>
</reference>
<comment type="caution">
    <text evidence="1">The sequence shown here is derived from an EMBL/GenBank/DDBJ whole genome shotgun (WGS) entry which is preliminary data.</text>
</comment>
<evidence type="ECO:0000313" key="2">
    <source>
        <dbReference type="EMBL" id="GGP29498.1"/>
    </source>
</evidence>
<dbReference type="Proteomes" id="UP000630135">
    <property type="component" value="Unassembled WGS sequence"/>
</dbReference>
<sequence>MCEPPMAADAIMMPGPRAASRVRQLEGLGEEADGALRIPPIVTKARLTGRSII</sequence>